<organism evidence="1">
    <name type="scientific">marine metagenome</name>
    <dbReference type="NCBI Taxonomy" id="408172"/>
    <lineage>
        <taxon>unclassified sequences</taxon>
        <taxon>metagenomes</taxon>
        <taxon>ecological metagenomes</taxon>
    </lineage>
</organism>
<dbReference type="PANTHER" id="PTHR19288">
    <property type="entry name" value="4-NITROPHENYLPHOSPHATASE-RELATED"/>
    <property type="match status" value="1"/>
</dbReference>
<evidence type="ECO:0000313" key="1">
    <source>
        <dbReference type="EMBL" id="SVA91347.1"/>
    </source>
</evidence>
<gene>
    <name evidence="1" type="ORF">METZ01_LOCUS144201</name>
</gene>
<accession>A0A381ZRE4</accession>
<name>A0A381ZRE4_9ZZZZ</name>
<dbReference type="InterPro" id="IPR006357">
    <property type="entry name" value="HAD-SF_hydro_IIA"/>
</dbReference>
<dbReference type="Gene3D" id="3.40.50.1000">
    <property type="entry name" value="HAD superfamily/HAD-like"/>
    <property type="match status" value="2"/>
</dbReference>
<dbReference type="InterPro" id="IPR023214">
    <property type="entry name" value="HAD_sf"/>
</dbReference>
<reference evidence="1" key="1">
    <citation type="submission" date="2018-05" db="EMBL/GenBank/DDBJ databases">
        <authorList>
            <person name="Lanie J.A."/>
            <person name="Ng W.-L."/>
            <person name="Kazmierczak K.M."/>
            <person name="Andrzejewski T.M."/>
            <person name="Davidsen T.M."/>
            <person name="Wayne K.J."/>
            <person name="Tettelin H."/>
            <person name="Glass J.I."/>
            <person name="Rusch D."/>
            <person name="Podicherti R."/>
            <person name="Tsui H.-C.T."/>
            <person name="Winkler M.E."/>
        </authorList>
    </citation>
    <scope>NUCLEOTIDE SEQUENCE</scope>
</reference>
<dbReference type="AlphaFoldDB" id="A0A381ZRE4"/>
<sequence>MNFLHLKNGLREIVDNYKIFSIDLWGVVHDGVSLNPRAMEVLDNLKKKNKKFILMTNAPRPRQNVANFLSKLNFNKDYYQNIFTSGDAALNSLRSNFHGKNFFHLGPKRDLDLFIEFKEKRKSKIESAEFILCTGLFDEQENDLFYYRNLLEKYANKKMVCTNPDLIVHRGSKKEYCAGSIAKIFEEMKGKVIYYGKPYPEIYKDCIHDEKKVLVIGDNLNTDIKGANNMHYDSLFIKNGIHQDEFNSLTSDNFDEVFDKYQVKINYYQNHLSW</sequence>
<dbReference type="GO" id="GO:0005737">
    <property type="term" value="C:cytoplasm"/>
    <property type="evidence" value="ECO:0007669"/>
    <property type="project" value="TreeGrafter"/>
</dbReference>
<dbReference type="NCBIfam" id="TIGR01459">
    <property type="entry name" value="HAD-SF-IIA-hyp4"/>
    <property type="match status" value="1"/>
</dbReference>
<dbReference type="EMBL" id="UINC01022205">
    <property type="protein sequence ID" value="SVA91347.1"/>
    <property type="molecule type" value="Genomic_DNA"/>
</dbReference>
<dbReference type="PANTHER" id="PTHR19288:SF90">
    <property type="entry name" value="OS08G0542600 PROTEIN"/>
    <property type="match status" value="1"/>
</dbReference>
<dbReference type="GO" id="GO:0016791">
    <property type="term" value="F:phosphatase activity"/>
    <property type="evidence" value="ECO:0007669"/>
    <property type="project" value="TreeGrafter"/>
</dbReference>
<dbReference type="SUPFAM" id="SSF56784">
    <property type="entry name" value="HAD-like"/>
    <property type="match status" value="1"/>
</dbReference>
<protein>
    <submittedName>
        <fullName evidence="1">Uncharacterized protein</fullName>
    </submittedName>
</protein>
<dbReference type="Pfam" id="PF13242">
    <property type="entry name" value="Hydrolase_like"/>
    <property type="match status" value="1"/>
</dbReference>
<dbReference type="InterPro" id="IPR006356">
    <property type="entry name" value="HAD-SF_hydro_IIA_hyp3"/>
</dbReference>
<dbReference type="InterPro" id="IPR036412">
    <property type="entry name" value="HAD-like_sf"/>
</dbReference>
<proteinExistence type="predicted"/>
<dbReference type="Pfam" id="PF13344">
    <property type="entry name" value="Hydrolase_6"/>
    <property type="match status" value="1"/>
</dbReference>